<gene>
    <name evidence="1" type="ORF">SAMN05444695_109186</name>
</gene>
<evidence type="ECO:0000313" key="1">
    <source>
        <dbReference type="EMBL" id="SDI66002.1"/>
    </source>
</evidence>
<dbReference type="RefSeq" id="WP_072736797.1">
    <property type="nucleotide sequence ID" value="NZ_CP048813.1"/>
</dbReference>
<accession>A0A1G8MDJ9</accession>
<proteinExistence type="predicted"/>
<reference evidence="1 2" key="1">
    <citation type="submission" date="2016-10" db="EMBL/GenBank/DDBJ databases">
        <authorList>
            <person name="de Groot N.N."/>
        </authorList>
    </citation>
    <scope>NUCLEOTIDE SEQUENCE [LARGE SCALE GENOMIC DNA]</scope>
    <source>
        <strain evidence="1 2">DSM 44892</strain>
    </source>
</reference>
<name>A0A1G8MDJ9_9NOCA</name>
<dbReference type="OrthoDB" id="4480937at2"/>
<sequence length="65" mass="7086">MRTALKSVMWCLFVTGLVGFGIALSELHVEWSVASLIAASVSGLVLLRIRADSHLDFEHDRMATG</sequence>
<protein>
    <submittedName>
        <fullName evidence="1">Uncharacterized protein</fullName>
    </submittedName>
</protein>
<organism evidence="1 2">
    <name type="scientific">Rhodococcus triatomae</name>
    <dbReference type="NCBI Taxonomy" id="300028"/>
    <lineage>
        <taxon>Bacteria</taxon>
        <taxon>Bacillati</taxon>
        <taxon>Actinomycetota</taxon>
        <taxon>Actinomycetes</taxon>
        <taxon>Mycobacteriales</taxon>
        <taxon>Nocardiaceae</taxon>
        <taxon>Rhodococcus</taxon>
    </lineage>
</organism>
<keyword evidence="2" id="KW-1185">Reference proteome</keyword>
<dbReference type="Proteomes" id="UP000183263">
    <property type="component" value="Unassembled WGS sequence"/>
</dbReference>
<evidence type="ECO:0000313" key="2">
    <source>
        <dbReference type="Proteomes" id="UP000183263"/>
    </source>
</evidence>
<dbReference type="EMBL" id="FNDN01000009">
    <property type="protein sequence ID" value="SDI66002.1"/>
    <property type="molecule type" value="Genomic_DNA"/>
</dbReference>
<dbReference type="AlphaFoldDB" id="A0A1G8MDJ9"/>